<keyword evidence="5" id="KW-0378">Hydrolase</keyword>
<evidence type="ECO:0000256" key="5">
    <source>
        <dbReference type="ARBA" id="ARBA00022801"/>
    </source>
</evidence>
<name>A0A6J5YYT6_9ZZZZ</name>
<dbReference type="EMBL" id="CAESAB010000014">
    <property type="protein sequence ID" value="CAB4335414.1"/>
    <property type="molecule type" value="Genomic_DNA"/>
</dbReference>
<dbReference type="AlphaFoldDB" id="A0A6J5YYT6"/>
<organism evidence="7">
    <name type="scientific">freshwater metagenome</name>
    <dbReference type="NCBI Taxonomy" id="449393"/>
    <lineage>
        <taxon>unclassified sequences</taxon>
        <taxon>metagenomes</taxon>
        <taxon>ecological metagenomes</taxon>
    </lineage>
</organism>
<keyword evidence="6" id="KW-0460">Magnesium</keyword>
<dbReference type="PANTHER" id="PTHR20854">
    <property type="entry name" value="INOSITOL MONOPHOSPHATASE"/>
    <property type="match status" value="1"/>
</dbReference>
<dbReference type="Pfam" id="PF00459">
    <property type="entry name" value="Inositol_P"/>
    <property type="match status" value="1"/>
</dbReference>
<evidence type="ECO:0000256" key="6">
    <source>
        <dbReference type="ARBA" id="ARBA00022842"/>
    </source>
</evidence>
<dbReference type="PROSITE" id="PS00629">
    <property type="entry name" value="IMP_1"/>
    <property type="match status" value="1"/>
</dbReference>
<keyword evidence="4" id="KW-0479">Metal-binding</keyword>
<evidence type="ECO:0000256" key="1">
    <source>
        <dbReference type="ARBA" id="ARBA00001033"/>
    </source>
</evidence>
<dbReference type="InterPro" id="IPR000760">
    <property type="entry name" value="Inositol_monophosphatase-like"/>
</dbReference>
<evidence type="ECO:0000256" key="3">
    <source>
        <dbReference type="ARBA" id="ARBA00013106"/>
    </source>
</evidence>
<dbReference type="GO" id="GO:0007165">
    <property type="term" value="P:signal transduction"/>
    <property type="evidence" value="ECO:0007669"/>
    <property type="project" value="TreeGrafter"/>
</dbReference>
<dbReference type="InterPro" id="IPR020583">
    <property type="entry name" value="Inositol_monoP_metal-BS"/>
</dbReference>
<dbReference type="CDD" id="cd01639">
    <property type="entry name" value="IMPase"/>
    <property type="match status" value="1"/>
</dbReference>
<evidence type="ECO:0000256" key="2">
    <source>
        <dbReference type="ARBA" id="ARBA00001946"/>
    </source>
</evidence>
<comment type="cofactor">
    <cofactor evidence="2">
        <name>Mg(2+)</name>
        <dbReference type="ChEBI" id="CHEBI:18420"/>
    </cofactor>
</comment>
<evidence type="ECO:0000256" key="4">
    <source>
        <dbReference type="ARBA" id="ARBA00022723"/>
    </source>
</evidence>
<dbReference type="PRINTS" id="PR00377">
    <property type="entry name" value="IMPHPHTASES"/>
</dbReference>
<proteinExistence type="predicted"/>
<dbReference type="Gene3D" id="3.40.190.80">
    <property type="match status" value="1"/>
</dbReference>
<sequence length="254" mass="27091">MYKDLLTLAQKVGAEAGALLMDRPQAFEIESKSTAIDIATQMDKKAEAFIVESLLAARPDDGVIGEEGASIESTSGITWVIDPLDGTVNYFYGLPGWNVSIAAKDKDGAIVGVVTAPTINSTWWATRGGGAFYNGHAITCNDPIELDHALIATGFQYDVAYRLTQLEDFAKLVPIVRDIRRNGAAAVDLCHVAMGALDGYYEAGLKEWDWSAGGLVATEAGAIFKQYGDSPMAISMAAGRHLHSELEALLGFSA</sequence>
<comment type="catalytic activity">
    <reaction evidence="1">
        <text>a myo-inositol phosphate + H2O = myo-inositol + phosphate</text>
        <dbReference type="Rhea" id="RHEA:24056"/>
        <dbReference type="ChEBI" id="CHEBI:15377"/>
        <dbReference type="ChEBI" id="CHEBI:17268"/>
        <dbReference type="ChEBI" id="CHEBI:43474"/>
        <dbReference type="ChEBI" id="CHEBI:84139"/>
        <dbReference type="EC" id="3.1.3.25"/>
    </reaction>
</comment>
<dbReference type="GO" id="GO:0006020">
    <property type="term" value="P:inositol metabolic process"/>
    <property type="evidence" value="ECO:0007669"/>
    <property type="project" value="TreeGrafter"/>
</dbReference>
<gene>
    <name evidence="7" type="ORF">UFOPK3820_00533</name>
</gene>
<evidence type="ECO:0000313" key="7">
    <source>
        <dbReference type="EMBL" id="CAB4335414.1"/>
    </source>
</evidence>
<dbReference type="Gene3D" id="3.30.540.10">
    <property type="entry name" value="Fructose-1,6-Bisphosphatase, subunit A, domain 1"/>
    <property type="match status" value="1"/>
</dbReference>
<dbReference type="EC" id="3.1.3.25" evidence="3"/>
<dbReference type="InterPro" id="IPR033942">
    <property type="entry name" value="IMPase"/>
</dbReference>
<dbReference type="GO" id="GO:0046872">
    <property type="term" value="F:metal ion binding"/>
    <property type="evidence" value="ECO:0007669"/>
    <property type="project" value="UniProtKB-KW"/>
</dbReference>
<accession>A0A6J5YYT6</accession>
<dbReference type="PANTHER" id="PTHR20854:SF4">
    <property type="entry name" value="INOSITOL-1-MONOPHOSPHATASE-RELATED"/>
    <property type="match status" value="1"/>
</dbReference>
<dbReference type="SUPFAM" id="SSF56655">
    <property type="entry name" value="Carbohydrate phosphatase"/>
    <property type="match status" value="1"/>
</dbReference>
<dbReference type="GO" id="GO:0008934">
    <property type="term" value="F:inositol monophosphate 1-phosphatase activity"/>
    <property type="evidence" value="ECO:0007669"/>
    <property type="project" value="InterPro"/>
</dbReference>
<dbReference type="FunFam" id="3.30.540.10:FF:000003">
    <property type="entry name" value="Inositol-1-monophosphatase"/>
    <property type="match status" value="1"/>
</dbReference>
<protein>
    <recommendedName>
        <fullName evidence="3">inositol-phosphate phosphatase</fullName>
        <ecNumber evidence="3">3.1.3.25</ecNumber>
    </recommendedName>
</protein>
<reference evidence="7" key="1">
    <citation type="submission" date="2020-05" db="EMBL/GenBank/DDBJ databases">
        <authorList>
            <person name="Chiriac C."/>
            <person name="Salcher M."/>
            <person name="Ghai R."/>
            <person name="Kavagutti S V."/>
        </authorList>
    </citation>
    <scope>NUCLEOTIDE SEQUENCE</scope>
</reference>